<organism evidence="3 4">
    <name type="scientific">Streptococcus oralis</name>
    <dbReference type="NCBI Taxonomy" id="1303"/>
    <lineage>
        <taxon>Bacteria</taxon>
        <taxon>Bacillati</taxon>
        <taxon>Bacillota</taxon>
        <taxon>Bacilli</taxon>
        <taxon>Lactobacillales</taxon>
        <taxon>Streptococcaceae</taxon>
        <taxon>Streptococcus</taxon>
    </lineage>
</organism>
<dbReference type="Gene3D" id="3.40.50.880">
    <property type="match status" value="1"/>
</dbReference>
<dbReference type="GO" id="GO:0005829">
    <property type="term" value="C:cytosol"/>
    <property type="evidence" value="ECO:0007669"/>
    <property type="project" value="TreeGrafter"/>
</dbReference>
<evidence type="ECO:0000256" key="1">
    <source>
        <dbReference type="ARBA" id="ARBA00022962"/>
    </source>
</evidence>
<dbReference type="SUPFAM" id="SSF52317">
    <property type="entry name" value="Class I glutamine amidotransferase-like"/>
    <property type="match status" value="1"/>
</dbReference>
<dbReference type="GO" id="GO:0004049">
    <property type="term" value="F:anthranilate synthase activity"/>
    <property type="evidence" value="ECO:0007669"/>
    <property type="project" value="UniProtKB-EC"/>
</dbReference>
<keyword evidence="3" id="KW-0808">Transferase</keyword>
<dbReference type="Proteomes" id="UP000388056">
    <property type="component" value="Unassembled WGS sequence"/>
</dbReference>
<dbReference type="EMBL" id="CABEIU010000002">
    <property type="protein sequence ID" value="VTT05032.1"/>
    <property type="molecule type" value="Genomic_DNA"/>
</dbReference>
<gene>
    <name evidence="3" type="primary">trpG</name>
    <name evidence="3" type="ORF">NCTC10232_00570</name>
</gene>
<protein>
    <submittedName>
        <fullName evidence="3">Anthranilate synthase component II (Glutamine amido-transferase)</fullName>
        <ecNumber evidence="3">4.1.3.27</ecNumber>
    </submittedName>
</protein>
<dbReference type="GO" id="GO:0016740">
    <property type="term" value="F:transferase activity"/>
    <property type="evidence" value="ECO:0007669"/>
    <property type="project" value="UniProtKB-KW"/>
</dbReference>
<dbReference type="RefSeq" id="WP_143989355.1">
    <property type="nucleotide sequence ID" value="NZ_CABEIU010000002.1"/>
</dbReference>
<dbReference type="PROSITE" id="PS51273">
    <property type="entry name" value="GATASE_TYPE_1"/>
    <property type="match status" value="1"/>
</dbReference>
<dbReference type="PRINTS" id="PR00099">
    <property type="entry name" value="CPSGATASE"/>
</dbReference>
<dbReference type="InterPro" id="IPR017926">
    <property type="entry name" value="GATASE"/>
</dbReference>
<feature type="domain" description="Glutamine amidotransferase" evidence="2">
    <location>
        <begin position="3"/>
        <end position="185"/>
    </location>
</feature>
<dbReference type="InterPro" id="IPR050472">
    <property type="entry name" value="Anth_synth/Amidotransfase"/>
</dbReference>
<dbReference type="PRINTS" id="PR00097">
    <property type="entry name" value="ANTSNTHASEII"/>
</dbReference>
<dbReference type="AlphaFoldDB" id="A0A4V0EAS1"/>
<dbReference type="InterPro" id="IPR006221">
    <property type="entry name" value="TrpG/PapA_dom"/>
</dbReference>
<dbReference type="InterPro" id="IPR029062">
    <property type="entry name" value="Class_I_gatase-like"/>
</dbReference>
<proteinExistence type="predicted"/>
<dbReference type="Pfam" id="PF00117">
    <property type="entry name" value="GATase"/>
    <property type="match status" value="1"/>
</dbReference>
<dbReference type="GO" id="GO:0000162">
    <property type="term" value="P:L-tryptophan biosynthetic process"/>
    <property type="evidence" value="ECO:0007669"/>
    <property type="project" value="TreeGrafter"/>
</dbReference>
<dbReference type="EC" id="4.1.3.27" evidence="3"/>
<evidence type="ECO:0000313" key="3">
    <source>
        <dbReference type="EMBL" id="VTT05032.1"/>
    </source>
</evidence>
<name>A0A4V0EAS1_STROR</name>
<reference evidence="3 4" key="1">
    <citation type="submission" date="2019-05" db="EMBL/GenBank/DDBJ databases">
        <authorList>
            <consortium name="Pathogen Informatics"/>
        </authorList>
    </citation>
    <scope>NUCLEOTIDE SEQUENCE [LARGE SCALE GENOMIC DNA]</scope>
    <source>
        <strain evidence="3 4">NCTC10232</strain>
    </source>
</reference>
<accession>A0A4V0EAS1</accession>
<dbReference type="PANTHER" id="PTHR43418:SF8">
    <property type="entry name" value="SYNTHASE COMPONENT II, PUTATIVE-RELATED"/>
    <property type="match status" value="1"/>
</dbReference>
<dbReference type="PANTHER" id="PTHR43418">
    <property type="entry name" value="MULTIFUNCTIONAL TRYPTOPHAN BIOSYNTHESIS PROTEIN-RELATED"/>
    <property type="match status" value="1"/>
</dbReference>
<keyword evidence="3" id="KW-0456">Lyase</keyword>
<dbReference type="FunFam" id="3.40.50.880:FF:000003">
    <property type="entry name" value="Anthranilate synthase component II"/>
    <property type="match status" value="1"/>
</dbReference>
<evidence type="ECO:0000259" key="2">
    <source>
        <dbReference type="Pfam" id="PF00117"/>
    </source>
</evidence>
<evidence type="ECO:0000313" key="4">
    <source>
        <dbReference type="Proteomes" id="UP000388056"/>
    </source>
</evidence>
<dbReference type="NCBIfam" id="TIGR00566">
    <property type="entry name" value="trpG_papA"/>
    <property type="match status" value="1"/>
</dbReference>
<dbReference type="CDD" id="cd01743">
    <property type="entry name" value="GATase1_Anthranilate_Synthase"/>
    <property type="match status" value="1"/>
</dbReference>
<keyword evidence="1" id="KW-0315">Glutamine amidotransferase</keyword>
<dbReference type="PRINTS" id="PR00096">
    <property type="entry name" value="GATASE"/>
</dbReference>
<sequence>MILLIDNYDSFTYNLAQYIGNFSPVEVLRNDDPRLYQVAEKAQALVFSPGPGWPADAGKMEEMIRDFAGRKPILGICLGHQAIAEAFGGKLGLAPKVMHGKQSQLQFEVPSILYDGIENNCSVMRYHSLMVEELPEDFEVTARSTDDQVIMGFQHKTLPIYGFQYHPESIGTPDGLSTIRNFIEKVI</sequence>